<evidence type="ECO:0000313" key="2">
    <source>
        <dbReference type="Proteomes" id="UP000621500"/>
    </source>
</evidence>
<proteinExistence type="predicted"/>
<evidence type="ECO:0000313" key="1">
    <source>
        <dbReference type="EMBL" id="GIG94630.1"/>
    </source>
</evidence>
<protein>
    <submittedName>
        <fullName evidence="1">Uncharacterized protein</fullName>
    </submittedName>
</protein>
<name>A0ABQ4EIQ2_9ACTN</name>
<reference evidence="1 2" key="1">
    <citation type="submission" date="2021-01" db="EMBL/GenBank/DDBJ databases">
        <title>Whole genome shotgun sequence of Plantactinospora mayteni NBRC 109088.</title>
        <authorList>
            <person name="Komaki H."/>
            <person name="Tamura T."/>
        </authorList>
    </citation>
    <scope>NUCLEOTIDE SEQUENCE [LARGE SCALE GENOMIC DNA]</scope>
    <source>
        <strain evidence="1 2">NBRC 109088</strain>
    </source>
</reference>
<comment type="caution">
    <text evidence="1">The sequence shown here is derived from an EMBL/GenBank/DDBJ whole genome shotgun (WGS) entry which is preliminary data.</text>
</comment>
<accession>A0ABQ4EIQ2</accession>
<gene>
    <name evidence="1" type="ORF">Pma05_12030</name>
</gene>
<dbReference type="EMBL" id="BONX01000007">
    <property type="protein sequence ID" value="GIG94630.1"/>
    <property type="molecule type" value="Genomic_DNA"/>
</dbReference>
<keyword evidence="2" id="KW-1185">Reference proteome</keyword>
<dbReference type="Proteomes" id="UP000621500">
    <property type="component" value="Unassembled WGS sequence"/>
</dbReference>
<sequence length="59" mass="6531">MRRGTSKRQVTLVDTPRLPLGSHAKHGEDALHFMSADEVAPFPPYGAIGYVHPSTTWSR</sequence>
<organism evidence="1 2">
    <name type="scientific">Plantactinospora mayteni</name>
    <dbReference type="NCBI Taxonomy" id="566021"/>
    <lineage>
        <taxon>Bacteria</taxon>
        <taxon>Bacillati</taxon>
        <taxon>Actinomycetota</taxon>
        <taxon>Actinomycetes</taxon>
        <taxon>Micromonosporales</taxon>
        <taxon>Micromonosporaceae</taxon>
        <taxon>Plantactinospora</taxon>
    </lineage>
</organism>